<evidence type="ECO:0000256" key="1">
    <source>
        <dbReference type="ARBA" id="ARBA00001968"/>
    </source>
</evidence>
<dbReference type="GO" id="GO:0016787">
    <property type="term" value="F:hydrolase activity"/>
    <property type="evidence" value="ECO:0007669"/>
    <property type="project" value="UniProtKB-KW"/>
</dbReference>
<protein>
    <submittedName>
        <fullName evidence="5">Nudix hydrolase C6G9.05</fullName>
    </submittedName>
</protein>
<comment type="caution">
    <text evidence="5">The sequence shown here is derived from an EMBL/GenBank/DDBJ whole genome shotgun (WGS) entry which is preliminary data.</text>
</comment>
<evidence type="ECO:0000313" key="6">
    <source>
        <dbReference type="Proteomes" id="UP001219518"/>
    </source>
</evidence>
<comment type="cofactor">
    <cofactor evidence="1">
        <name>a divalent metal cation</name>
        <dbReference type="ChEBI" id="CHEBI:60240"/>
    </cofactor>
</comment>
<evidence type="ECO:0000259" key="3">
    <source>
        <dbReference type="Pfam" id="PF13359"/>
    </source>
</evidence>
<evidence type="ECO:0000313" key="5">
    <source>
        <dbReference type="EMBL" id="KAK3928360.1"/>
    </source>
</evidence>
<organism evidence="5 6">
    <name type="scientific">Frankliniella fusca</name>
    <dbReference type="NCBI Taxonomy" id="407009"/>
    <lineage>
        <taxon>Eukaryota</taxon>
        <taxon>Metazoa</taxon>
        <taxon>Ecdysozoa</taxon>
        <taxon>Arthropoda</taxon>
        <taxon>Hexapoda</taxon>
        <taxon>Insecta</taxon>
        <taxon>Pterygota</taxon>
        <taxon>Neoptera</taxon>
        <taxon>Paraneoptera</taxon>
        <taxon>Thysanoptera</taxon>
        <taxon>Terebrantia</taxon>
        <taxon>Thripoidea</taxon>
        <taxon>Thripidae</taxon>
        <taxon>Frankliniella</taxon>
    </lineage>
</organism>
<dbReference type="GO" id="GO:0046872">
    <property type="term" value="F:metal ion binding"/>
    <property type="evidence" value="ECO:0007669"/>
    <property type="project" value="UniProtKB-KW"/>
</dbReference>
<dbReference type="Proteomes" id="UP001219518">
    <property type="component" value="Unassembled WGS sequence"/>
</dbReference>
<feature type="domain" description="Transposase Helix-turn-helix" evidence="4">
    <location>
        <begin position="7"/>
        <end position="57"/>
    </location>
</feature>
<dbReference type="AlphaFoldDB" id="A0AAE1HVV4"/>
<feature type="domain" description="DDE Tnp4" evidence="3">
    <location>
        <begin position="89"/>
        <end position="237"/>
    </location>
</feature>
<dbReference type="PANTHER" id="PTHR23080">
    <property type="entry name" value="THAP DOMAIN PROTEIN"/>
    <property type="match status" value="1"/>
</dbReference>
<dbReference type="Pfam" id="PF13613">
    <property type="entry name" value="HTH_Tnp_4"/>
    <property type="match status" value="1"/>
</dbReference>
<dbReference type="Pfam" id="PF13359">
    <property type="entry name" value="DDE_Tnp_4"/>
    <property type="match status" value="1"/>
</dbReference>
<reference evidence="5" key="1">
    <citation type="submission" date="2021-07" db="EMBL/GenBank/DDBJ databases">
        <authorList>
            <person name="Catto M.A."/>
            <person name="Jacobson A."/>
            <person name="Kennedy G."/>
            <person name="Labadie P."/>
            <person name="Hunt B.G."/>
            <person name="Srinivasan R."/>
        </authorList>
    </citation>
    <scope>NUCLEOTIDE SEQUENCE</scope>
    <source>
        <strain evidence="5">PL_HMW_Pooled</strain>
        <tissue evidence="5">Head</tissue>
    </source>
</reference>
<reference evidence="5" key="2">
    <citation type="journal article" date="2023" name="BMC Genomics">
        <title>Pest status, molecular evolution, and epigenetic factors derived from the genome assembly of Frankliniella fusca, a thysanopteran phytovirus vector.</title>
        <authorList>
            <person name="Catto M.A."/>
            <person name="Labadie P.E."/>
            <person name="Jacobson A.L."/>
            <person name="Kennedy G.G."/>
            <person name="Srinivasan R."/>
            <person name="Hunt B.G."/>
        </authorList>
    </citation>
    <scope>NUCLEOTIDE SEQUENCE</scope>
    <source>
        <strain evidence="5">PL_HMW_Pooled</strain>
    </source>
</reference>
<dbReference type="InterPro" id="IPR027806">
    <property type="entry name" value="HARBI1_dom"/>
</dbReference>
<sequence>MKSLPFKKLSSENRLFLVLVRMRRGVPLRDLAYIFNIGATQCSVICYAMMRCLYEYLSLLQPHMFIGADEQKKNMPRQFRQFKNLRVIIDAAEFHIERPSDFQQQGNTFSAYKHYNTEKYMIGISCYGAIIFCSDGFKGSKSDKEILKESGIMNYLQKGDSVMADRGFNVKSELAEIGVHLIKPPDFNKGRQFLDPRQEMLTRETATARIYVEHAIKSIKDWRILKNIIPMSMHDILP</sequence>
<keyword evidence="6" id="KW-1185">Reference proteome</keyword>
<accession>A0AAE1HVV4</accession>
<dbReference type="InterPro" id="IPR027805">
    <property type="entry name" value="Transposase_HTH_dom"/>
</dbReference>
<keyword evidence="2" id="KW-0479">Metal-binding</keyword>
<dbReference type="EMBL" id="JAHWGI010001327">
    <property type="protein sequence ID" value="KAK3928360.1"/>
    <property type="molecule type" value="Genomic_DNA"/>
</dbReference>
<keyword evidence="5" id="KW-0378">Hydrolase</keyword>
<proteinExistence type="predicted"/>
<gene>
    <name evidence="5" type="ORF">KUF71_016607</name>
</gene>
<evidence type="ECO:0000256" key="2">
    <source>
        <dbReference type="ARBA" id="ARBA00022723"/>
    </source>
</evidence>
<dbReference type="PANTHER" id="PTHR23080:SF141">
    <property type="entry name" value="TRANSPOSASE HELIX-TURN-HELIX DOMAIN-CONTAINING PROTEIN"/>
    <property type="match status" value="1"/>
</dbReference>
<evidence type="ECO:0000259" key="4">
    <source>
        <dbReference type="Pfam" id="PF13613"/>
    </source>
</evidence>
<name>A0AAE1HVV4_9NEOP</name>